<dbReference type="InterPro" id="IPR036779">
    <property type="entry name" value="LysM_dom_sf"/>
</dbReference>
<keyword evidence="3" id="KW-1185">Reference proteome</keyword>
<protein>
    <submittedName>
        <fullName evidence="2">Putative peptidoglycan binding domain-containing protein</fullName>
    </submittedName>
</protein>
<dbReference type="Gene3D" id="1.10.101.10">
    <property type="entry name" value="PGBD-like superfamily/PGBD"/>
    <property type="match status" value="1"/>
</dbReference>
<proteinExistence type="predicted"/>
<dbReference type="RefSeq" id="WP_089335719.1">
    <property type="nucleotide sequence ID" value="NZ_FZNO01000005.1"/>
</dbReference>
<dbReference type="SUPFAM" id="SSF55846">
    <property type="entry name" value="N-acetylmuramoyl-L-alanine amidase-like"/>
    <property type="match status" value="1"/>
</dbReference>
<dbReference type="GO" id="GO:0008745">
    <property type="term" value="F:N-acetylmuramoyl-L-alanine amidase activity"/>
    <property type="evidence" value="ECO:0007669"/>
    <property type="project" value="InterPro"/>
</dbReference>
<dbReference type="SMART" id="SM00257">
    <property type="entry name" value="LysM"/>
    <property type="match status" value="1"/>
</dbReference>
<evidence type="ECO:0000313" key="3">
    <source>
        <dbReference type="Proteomes" id="UP000198403"/>
    </source>
</evidence>
<dbReference type="Pfam" id="PF01510">
    <property type="entry name" value="Amidase_2"/>
    <property type="match status" value="1"/>
</dbReference>
<feature type="domain" description="LysM" evidence="1">
    <location>
        <begin position="192"/>
        <end position="236"/>
    </location>
</feature>
<dbReference type="AlphaFoldDB" id="A0A238VY20"/>
<dbReference type="OrthoDB" id="5178799at2"/>
<dbReference type="PANTHER" id="PTHR33734:SF22">
    <property type="entry name" value="MEMBRANE-BOUND LYTIC MUREIN TRANSGLYCOSYLASE D"/>
    <property type="match status" value="1"/>
</dbReference>
<dbReference type="SMART" id="SM00644">
    <property type="entry name" value="Ami_2"/>
    <property type="match status" value="1"/>
</dbReference>
<dbReference type="Proteomes" id="UP000198403">
    <property type="component" value="Unassembled WGS sequence"/>
</dbReference>
<accession>A0A238VY20</accession>
<dbReference type="Pfam" id="PF01471">
    <property type="entry name" value="PG_binding_1"/>
    <property type="match status" value="1"/>
</dbReference>
<evidence type="ECO:0000259" key="1">
    <source>
        <dbReference type="PROSITE" id="PS51782"/>
    </source>
</evidence>
<dbReference type="InterPro" id="IPR002477">
    <property type="entry name" value="Peptidoglycan-bd-like"/>
</dbReference>
<organism evidence="2 3">
    <name type="scientific">Blastococcus mobilis</name>
    <dbReference type="NCBI Taxonomy" id="1938746"/>
    <lineage>
        <taxon>Bacteria</taxon>
        <taxon>Bacillati</taxon>
        <taxon>Actinomycetota</taxon>
        <taxon>Actinomycetes</taxon>
        <taxon>Geodermatophilales</taxon>
        <taxon>Geodermatophilaceae</taxon>
        <taxon>Blastococcus</taxon>
    </lineage>
</organism>
<dbReference type="Gene3D" id="3.40.80.10">
    <property type="entry name" value="Peptidoglycan recognition protein-like"/>
    <property type="match status" value="1"/>
</dbReference>
<dbReference type="Gene3D" id="3.10.350.10">
    <property type="entry name" value="LysM domain"/>
    <property type="match status" value="1"/>
</dbReference>
<gene>
    <name evidence="2" type="ORF">SAMN06272737_105119</name>
</gene>
<dbReference type="InterPro" id="IPR002502">
    <property type="entry name" value="Amidase_domain"/>
</dbReference>
<dbReference type="GO" id="GO:0009253">
    <property type="term" value="P:peptidoglycan catabolic process"/>
    <property type="evidence" value="ECO:0007669"/>
    <property type="project" value="InterPro"/>
</dbReference>
<dbReference type="PROSITE" id="PS51782">
    <property type="entry name" value="LYSM"/>
    <property type="match status" value="1"/>
</dbReference>
<dbReference type="GO" id="GO:0008932">
    <property type="term" value="F:lytic endotransglycosylase activity"/>
    <property type="evidence" value="ECO:0007669"/>
    <property type="project" value="TreeGrafter"/>
</dbReference>
<dbReference type="InterPro" id="IPR018392">
    <property type="entry name" value="LysM"/>
</dbReference>
<name>A0A238VY20_9ACTN</name>
<sequence length="328" mass="34972">MATAVDFYTRVANRLRSWGFNVEEVPGWQSRDAEPKTAFDPTQLFVEHHDASAATSVDGSHAYVVREKLSQFTINRSGLIRLCAAGITWHAGKGGPLHGVPLNNANPRSTAVEVANNGLGEPYTDACTASIVALEAAWCMEAGRGVERVVGHREWAPTRKIDPRIDMNWRRAAVAAFVASKSAAPAPASAAGSYTVRAGDTLGGIAKAHGTTWQVLAQLNGLGNPNVIRVGQVLRLPGAAAPTPAPAPAPAPAALSPDPKANPIAFQRWYNAYPFRPALLPVIRPLANNWGPQSDRALRKVQARYGLAVDGIPGPKTRALLHRLGYRG</sequence>
<reference evidence="2 3" key="1">
    <citation type="submission" date="2017-06" db="EMBL/GenBank/DDBJ databases">
        <authorList>
            <person name="Kim H.J."/>
            <person name="Triplett B.A."/>
        </authorList>
    </citation>
    <scope>NUCLEOTIDE SEQUENCE [LARGE SCALE GENOMIC DNA]</scope>
    <source>
        <strain evidence="2 3">DSM 44272</strain>
    </source>
</reference>
<dbReference type="InterPro" id="IPR036505">
    <property type="entry name" value="Amidase/PGRP_sf"/>
</dbReference>
<dbReference type="CDD" id="cd00118">
    <property type="entry name" value="LysM"/>
    <property type="match status" value="1"/>
</dbReference>
<dbReference type="InterPro" id="IPR036366">
    <property type="entry name" value="PGBDSf"/>
</dbReference>
<dbReference type="InterPro" id="IPR036365">
    <property type="entry name" value="PGBD-like_sf"/>
</dbReference>
<dbReference type="PANTHER" id="PTHR33734">
    <property type="entry name" value="LYSM DOMAIN-CONTAINING GPI-ANCHORED PROTEIN 2"/>
    <property type="match status" value="1"/>
</dbReference>
<dbReference type="SUPFAM" id="SSF54106">
    <property type="entry name" value="LysM domain"/>
    <property type="match status" value="1"/>
</dbReference>
<dbReference type="EMBL" id="FZNO01000005">
    <property type="protein sequence ID" value="SNR38753.1"/>
    <property type="molecule type" value="Genomic_DNA"/>
</dbReference>
<evidence type="ECO:0000313" key="2">
    <source>
        <dbReference type="EMBL" id="SNR38753.1"/>
    </source>
</evidence>
<dbReference type="Pfam" id="PF01476">
    <property type="entry name" value="LysM"/>
    <property type="match status" value="1"/>
</dbReference>
<dbReference type="SUPFAM" id="SSF47090">
    <property type="entry name" value="PGBD-like"/>
    <property type="match status" value="1"/>
</dbReference>